<evidence type="ECO:0000256" key="3">
    <source>
        <dbReference type="SAM" id="SignalP"/>
    </source>
</evidence>
<evidence type="ECO:0000256" key="2">
    <source>
        <dbReference type="ARBA" id="ARBA00022525"/>
    </source>
</evidence>
<keyword evidence="3" id="KW-0732">Signal</keyword>
<protein>
    <recommendedName>
        <fullName evidence="4">C1q domain-containing protein</fullName>
    </recommendedName>
</protein>
<dbReference type="SMART" id="SM00110">
    <property type="entry name" value="C1Q"/>
    <property type="match status" value="1"/>
</dbReference>
<evidence type="ECO:0000313" key="5">
    <source>
        <dbReference type="EMBL" id="CAG5132075.1"/>
    </source>
</evidence>
<evidence type="ECO:0000313" key="6">
    <source>
        <dbReference type="Proteomes" id="UP000678393"/>
    </source>
</evidence>
<name>A0A8S3ZWT7_9EUPU</name>
<keyword evidence="2" id="KW-0964">Secreted</keyword>
<dbReference type="AlphaFoldDB" id="A0A8S3ZWT7"/>
<comment type="caution">
    <text evidence="5">The sequence shown here is derived from an EMBL/GenBank/DDBJ whole genome shotgun (WGS) entry which is preliminary data.</text>
</comment>
<evidence type="ECO:0000256" key="1">
    <source>
        <dbReference type="ARBA" id="ARBA00004613"/>
    </source>
</evidence>
<feature type="chain" id="PRO_5035763295" description="C1q domain-containing protein" evidence="3">
    <location>
        <begin position="18"/>
        <end position="151"/>
    </location>
</feature>
<dbReference type="PANTHER" id="PTHR15427">
    <property type="entry name" value="EMILIN ELASTIN MICROFIBRIL INTERFACE-LOCATED PROTEIN ELASTIN MICROFIBRIL INTERFACER"/>
    <property type="match status" value="1"/>
</dbReference>
<keyword evidence="6" id="KW-1185">Reference proteome</keyword>
<evidence type="ECO:0000259" key="4">
    <source>
        <dbReference type="PROSITE" id="PS50871"/>
    </source>
</evidence>
<sequence>MLIAVLATCVLMCTVSGDGPGIVAFSASFNESQVFETDQLIKFPKVHNNFGNAFNNDTGVFTASKTGLYFFSLFAHAQYDQAFCFRIFRENTRLISVCGRSAGSHAASGNAVLSRVKSGEKVFVRAFHKSFIYENSENTYSSFNGYLVSLN</sequence>
<dbReference type="GO" id="GO:0005581">
    <property type="term" value="C:collagen trimer"/>
    <property type="evidence" value="ECO:0007669"/>
    <property type="project" value="UniProtKB-KW"/>
</dbReference>
<dbReference type="PANTHER" id="PTHR15427:SF33">
    <property type="entry name" value="COLLAGEN IV NC1 DOMAIN-CONTAINING PROTEIN"/>
    <property type="match status" value="1"/>
</dbReference>
<dbReference type="SUPFAM" id="SSF49842">
    <property type="entry name" value="TNF-like"/>
    <property type="match status" value="1"/>
</dbReference>
<accession>A0A8S3ZWT7</accession>
<dbReference type="InterPro" id="IPR001073">
    <property type="entry name" value="C1q_dom"/>
</dbReference>
<feature type="signal peptide" evidence="3">
    <location>
        <begin position="1"/>
        <end position="17"/>
    </location>
</feature>
<organism evidence="5 6">
    <name type="scientific">Candidula unifasciata</name>
    <dbReference type="NCBI Taxonomy" id="100452"/>
    <lineage>
        <taxon>Eukaryota</taxon>
        <taxon>Metazoa</taxon>
        <taxon>Spiralia</taxon>
        <taxon>Lophotrochozoa</taxon>
        <taxon>Mollusca</taxon>
        <taxon>Gastropoda</taxon>
        <taxon>Heterobranchia</taxon>
        <taxon>Euthyneura</taxon>
        <taxon>Panpulmonata</taxon>
        <taxon>Eupulmonata</taxon>
        <taxon>Stylommatophora</taxon>
        <taxon>Helicina</taxon>
        <taxon>Helicoidea</taxon>
        <taxon>Geomitridae</taxon>
        <taxon>Candidula</taxon>
    </lineage>
</organism>
<dbReference type="Proteomes" id="UP000678393">
    <property type="component" value="Unassembled WGS sequence"/>
</dbReference>
<dbReference type="Pfam" id="PF00386">
    <property type="entry name" value="C1q"/>
    <property type="match status" value="1"/>
</dbReference>
<dbReference type="InterPro" id="IPR050392">
    <property type="entry name" value="Collagen/C1q_domain"/>
</dbReference>
<dbReference type="PROSITE" id="PS50871">
    <property type="entry name" value="C1Q"/>
    <property type="match status" value="1"/>
</dbReference>
<dbReference type="InterPro" id="IPR008983">
    <property type="entry name" value="Tumour_necrosis_fac-like_dom"/>
</dbReference>
<gene>
    <name evidence="5" type="ORF">CUNI_LOCUS17633</name>
</gene>
<reference evidence="5" key="1">
    <citation type="submission" date="2021-04" db="EMBL/GenBank/DDBJ databases">
        <authorList>
            <consortium name="Molecular Ecology Group"/>
        </authorList>
    </citation>
    <scope>NUCLEOTIDE SEQUENCE</scope>
</reference>
<dbReference type="Gene3D" id="2.60.120.40">
    <property type="match status" value="1"/>
</dbReference>
<dbReference type="PRINTS" id="PR00007">
    <property type="entry name" value="COMPLEMNTC1Q"/>
</dbReference>
<comment type="subcellular location">
    <subcellularLocation>
        <location evidence="1">Secreted</location>
    </subcellularLocation>
</comment>
<dbReference type="OrthoDB" id="6154955at2759"/>
<dbReference type="EMBL" id="CAJHNH020005057">
    <property type="protein sequence ID" value="CAG5132075.1"/>
    <property type="molecule type" value="Genomic_DNA"/>
</dbReference>
<feature type="domain" description="C1q" evidence="4">
    <location>
        <begin position="18"/>
        <end position="151"/>
    </location>
</feature>
<proteinExistence type="predicted"/>